<sequence length="68" mass="7910">MLCKMEDFVSIVFCLVRILEARIWRGLVWLLSVCFLGNIHMTVRSGLRVYAFCVTRDTRKSTAWVNIA</sequence>
<accession>A0A7G3VX94</accession>
<dbReference type="EMBL" id="EF458161">
    <property type="protein sequence ID" value="ABR53676.1"/>
    <property type="molecule type" value="Genomic_DNA"/>
</dbReference>
<protein>
    <submittedName>
        <fullName evidence="1">ORF45</fullName>
    </submittedName>
</protein>
<reference evidence="1 2" key="1">
    <citation type="journal article" date="2008" name="Virus Genes">
        <title>Sequence comparison of the right end of fowl adenovirus genomes.</title>
        <authorList>
            <person name="Corredor J.C."/>
            <person name="Garceac A."/>
            <person name="Krell P.J."/>
            <person name="Nagy E."/>
        </authorList>
    </citation>
    <scope>NUCLEOTIDE SEQUENCE [LARGE SCALE GENOMIC DNA]</scope>
    <source>
        <strain evidence="1">Ontario</strain>
    </source>
</reference>
<evidence type="ECO:0000313" key="1">
    <source>
        <dbReference type="EMBL" id="ABR53676.1"/>
    </source>
</evidence>
<dbReference type="Proteomes" id="UP000320723">
    <property type="component" value="Segment"/>
</dbReference>
<organism evidence="1 2">
    <name type="scientific">Fowl aviadenovirus 4</name>
    <name type="common">FAdV-4</name>
    <dbReference type="NCBI Taxonomy" id="130663"/>
    <lineage>
        <taxon>Viruses</taxon>
        <taxon>Varidnaviria</taxon>
        <taxon>Bamfordvirae</taxon>
        <taxon>Preplasmiviricota</taxon>
        <taxon>Polisuviricotina</taxon>
        <taxon>Pharingeaviricetes</taxon>
        <taxon>Rowavirales</taxon>
        <taxon>Adenoviridae</taxon>
        <taxon>Aviadenovirus</taxon>
        <taxon>Aviadenovirus hydropericardii</taxon>
        <taxon>Fowl aviadenovirus C</taxon>
    </lineage>
</organism>
<name>A0A7G3VX94_FADV4</name>
<evidence type="ECO:0000313" key="2">
    <source>
        <dbReference type="Proteomes" id="UP000320723"/>
    </source>
</evidence>
<proteinExistence type="predicted"/>